<feature type="region of interest" description="Disordered" evidence="1">
    <location>
        <begin position="120"/>
        <end position="142"/>
    </location>
</feature>
<dbReference type="STRING" id="59922.P9303_00751"/>
<proteinExistence type="predicted"/>
<protein>
    <submittedName>
        <fullName evidence="2">Uncharacterized protein</fullName>
    </submittedName>
</protein>
<feature type="region of interest" description="Disordered" evidence="1">
    <location>
        <begin position="155"/>
        <end position="196"/>
    </location>
</feature>
<evidence type="ECO:0000256" key="1">
    <source>
        <dbReference type="SAM" id="MobiDB-lite"/>
    </source>
</evidence>
<sequence length="369" mass="41042">MAAKLGTTRTSRLTPVDGDFQQQYLAAEKAYGAGNYEAAQSICERLLGQLELQQKGPEQEAMLAWKAFVALLMGHVQLYGINDVQQAQHHYNLVLDSQPQETLKELAEQGLERCQGELQQEPADTEKHPQSPTTKQSAKHKPLALKAEVIEPRQSLIDDPFLSTETPNINEANKAKHPQSDQQATQQETRKLSNEMSGSLADLVRDPFLFPAAHTAATEADHSRSKTKLESTFIADSMKPTQISKQKNYSQQTDFQQKVHAKQEPSATTKALEIKSDPNTETEIRPTAKSRTNPITKEKQDTFKQARATPTAISHASTNDLINNSLLRVTMPPCAGVANQETSQLQSEKRTSATLTARLKNFWMALSRR</sequence>
<dbReference type="BioCyc" id="PMAR59922:G1G80-72-MONOMER"/>
<evidence type="ECO:0000313" key="3">
    <source>
        <dbReference type="Proteomes" id="UP000002274"/>
    </source>
</evidence>
<accession>A2C5S2</accession>
<gene>
    <name evidence="2" type="ordered locus">P9303_00751</name>
</gene>
<dbReference type="RefSeq" id="WP_011824764.1">
    <property type="nucleotide sequence ID" value="NC_008820.1"/>
</dbReference>
<dbReference type="KEGG" id="pmf:P9303_00751"/>
<evidence type="ECO:0000313" key="2">
    <source>
        <dbReference type="EMBL" id="ABM76832.1"/>
    </source>
</evidence>
<dbReference type="EMBL" id="CP000554">
    <property type="protein sequence ID" value="ABM76832.1"/>
    <property type="molecule type" value="Genomic_DNA"/>
</dbReference>
<organism evidence="2 3">
    <name type="scientific">Prochlorococcus marinus (strain MIT 9303)</name>
    <dbReference type="NCBI Taxonomy" id="59922"/>
    <lineage>
        <taxon>Bacteria</taxon>
        <taxon>Bacillati</taxon>
        <taxon>Cyanobacteriota</taxon>
        <taxon>Cyanophyceae</taxon>
        <taxon>Synechococcales</taxon>
        <taxon>Prochlorococcaceae</taxon>
        <taxon>Prochlorococcus</taxon>
    </lineage>
</organism>
<dbReference type="HOGENOM" id="CLU_749781_0_0_3"/>
<reference evidence="2 3" key="1">
    <citation type="journal article" date="2007" name="PLoS Genet.">
        <title>Patterns and implications of gene gain and loss in the evolution of Prochlorococcus.</title>
        <authorList>
            <person name="Kettler G.C."/>
            <person name="Martiny A.C."/>
            <person name="Huang K."/>
            <person name="Zucker J."/>
            <person name="Coleman M.L."/>
            <person name="Rodrigue S."/>
            <person name="Chen F."/>
            <person name="Lapidus A."/>
            <person name="Ferriera S."/>
            <person name="Johnson J."/>
            <person name="Steglich C."/>
            <person name="Church G.M."/>
            <person name="Richardson P."/>
            <person name="Chisholm S.W."/>
        </authorList>
    </citation>
    <scope>NUCLEOTIDE SEQUENCE [LARGE SCALE GENOMIC DNA]</scope>
    <source>
        <strain evidence="2 3">MIT 9303</strain>
    </source>
</reference>
<feature type="region of interest" description="Disordered" evidence="1">
    <location>
        <begin position="259"/>
        <end position="311"/>
    </location>
</feature>
<dbReference type="AlphaFoldDB" id="A2C5S2"/>
<name>A2C5S2_PROM3</name>
<feature type="compositionally biased region" description="Basic and acidic residues" evidence="1">
    <location>
        <begin position="272"/>
        <end position="286"/>
    </location>
</feature>
<dbReference type="Proteomes" id="UP000002274">
    <property type="component" value="Chromosome"/>
</dbReference>